<evidence type="ECO:0000313" key="2">
    <source>
        <dbReference type="EMBL" id="SDS56469.1"/>
    </source>
</evidence>
<dbReference type="EMBL" id="LT629749">
    <property type="protein sequence ID" value="SDS56469.1"/>
    <property type="molecule type" value="Genomic_DNA"/>
</dbReference>
<evidence type="ECO:0000259" key="1">
    <source>
        <dbReference type="Pfam" id="PF01636"/>
    </source>
</evidence>
<keyword evidence="3" id="KW-1185">Reference proteome</keyword>
<dbReference type="Gene3D" id="3.90.1200.10">
    <property type="match status" value="1"/>
</dbReference>
<name>A0A1H1TA44_9ACTN</name>
<evidence type="ECO:0000313" key="3">
    <source>
        <dbReference type="Proteomes" id="UP000199092"/>
    </source>
</evidence>
<proteinExistence type="predicted"/>
<dbReference type="InterPro" id="IPR051678">
    <property type="entry name" value="AGP_Transferase"/>
</dbReference>
<dbReference type="OrthoDB" id="3806873at2"/>
<feature type="domain" description="Aminoglycoside phosphotransferase" evidence="1">
    <location>
        <begin position="24"/>
        <end position="201"/>
    </location>
</feature>
<dbReference type="AlphaFoldDB" id="A0A1H1TA44"/>
<dbReference type="SUPFAM" id="SSF56112">
    <property type="entry name" value="Protein kinase-like (PK-like)"/>
    <property type="match status" value="1"/>
</dbReference>
<accession>A0A1H1TA44</accession>
<dbReference type="PANTHER" id="PTHR21310">
    <property type="entry name" value="AMINOGLYCOSIDE PHOSPHOTRANSFERASE-RELATED-RELATED"/>
    <property type="match status" value="1"/>
</dbReference>
<gene>
    <name evidence="2" type="ORF">SAMN04488543_1966</name>
</gene>
<protein>
    <submittedName>
        <fullName evidence="2">Phosphotransferase enzyme family protein</fullName>
    </submittedName>
</protein>
<dbReference type="PANTHER" id="PTHR21310:SF15">
    <property type="entry name" value="AMINOGLYCOSIDE PHOSPHOTRANSFERASE DOMAIN-CONTAINING PROTEIN"/>
    <property type="match status" value="1"/>
</dbReference>
<keyword evidence="2" id="KW-0808">Transferase</keyword>
<organism evidence="2 3">
    <name type="scientific">Friedmanniella luteola</name>
    <dbReference type="NCBI Taxonomy" id="546871"/>
    <lineage>
        <taxon>Bacteria</taxon>
        <taxon>Bacillati</taxon>
        <taxon>Actinomycetota</taxon>
        <taxon>Actinomycetes</taxon>
        <taxon>Propionibacteriales</taxon>
        <taxon>Nocardioidaceae</taxon>
        <taxon>Friedmanniella</taxon>
    </lineage>
</organism>
<dbReference type="GO" id="GO:0016740">
    <property type="term" value="F:transferase activity"/>
    <property type="evidence" value="ECO:0007669"/>
    <property type="project" value="UniProtKB-KW"/>
</dbReference>
<sequence length="240" mass="25300">MKVPHRDQQAIRACLVHAQVSSAARLLGVSAPEIVAVVDLDPIIGVPVIVSRFLPGHRLSPGRGTPQVWAAVGAEIRVLHRASAAQMPPGLRSFTQTGDVDPRVLAERLRAAGRLSAGTAARLVRLADQLVDDVLPDLHPVLCHGDLHAGNVLAAAGRLVGIVDFAGAGWLDAAWDFVGVPLTAVPPMLDGYNAGAGEPDRLLERVAWCRLQTAVHRLVDAEDPETGASRALAEAEALRS</sequence>
<reference evidence="2 3" key="1">
    <citation type="submission" date="2016-10" db="EMBL/GenBank/DDBJ databases">
        <authorList>
            <person name="de Groot N.N."/>
        </authorList>
    </citation>
    <scope>NUCLEOTIDE SEQUENCE [LARGE SCALE GENOMIC DNA]</scope>
    <source>
        <strain evidence="2 3">DSM 21741</strain>
    </source>
</reference>
<dbReference type="InterPro" id="IPR011009">
    <property type="entry name" value="Kinase-like_dom_sf"/>
</dbReference>
<dbReference type="InterPro" id="IPR002575">
    <property type="entry name" value="Aminoglycoside_PTrfase"/>
</dbReference>
<dbReference type="Pfam" id="PF01636">
    <property type="entry name" value="APH"/>
    <property type="match status" value="1"/>
</dbReference>
<dbReference type="Proteomes" id="UP000199092">
    <property type="component" value="Chromosome I"/>
</dbReference>